<name>A0A4Y9Z6L8_9AGAM</name>
<protein>
    <recommendedName>
        <fullName evidence="3">F-box domain-containing protein</fullName>
    </recommendedName>
</protein>
<reference evidence="1 2" key="1">
    <citation type="submission" date="2019-02" db="EMBL/GenBank/DDBJ databases">
        <title>Genome sequencing of the rare red list fungi Dentipellis fragilis.</title>
        <authorList>
            <person name="Buettner E."/>
            <person name="Kellner H."/>
        </authorList>
    </citation>
    <scope>NUCLEOTIDE SEQUENCE [LARGE SCALE GENOMIC DNA]</scope>
    <source>
        <strain evidence="1 2">DSM 105465</strain>
    </source>
</reference>
<evidence type="ECO:0008006" key="3">
    <source>
        <dbReference type="Google" id="ProtNLM"/>
    </source>
</evidence>
<dbReference type="OrthoDB" id="2780918at2759"/>
<proteinExistence type="predicted"/>
<gene>
    <name evidence="1" type="ORF">EVG20_g2829</name>
</gene>
<sequence length="459" mass="51895">MTKICLSGAAWCSAPPSFHEDPCGKPIRQRHGVVPRHNVINNVHLHLFQLQRLLLLSYTADDVDHPCDDCASLAIGFLDTSSLLPMATTSRAALVPVRLCLVRDVYFESDAKATSFLTFVITYSLEAAMRTFRFPMWGGGSATPWPDLLADVLTRVTQLAWLELWPERMYPPYFFDALINHTPALTRLRIESDDIEWTMALQGIKGLSAISLIMDPYGIPPEEVAFRVGAAEAVIADNADTLEDVSISTICDFFEIEGKRVRLVLGETSMRTFNGIQELSFAILVRNPDAHDSAASSLWQVLGSVPHVRKLDLQLDLIFDRTEFIHLASLTPDTMPRSYAFKELTSISLLIDASLAYEDIQGFAKVWFSACPNLTDIRLHIVPMEVFWKRHRTTDERGRQRSVVVPSRRHNHVPTQIDDEVSAFGPRSLPACYQEHHSAHDDRIYFRDEEELREFSLRA</sequence>
<comment type="caution">
    <text evidence="1">The sequence shown here is derived from an EMBL/GenBank/DDBJ whole genome shotgun (WGS) entry which is preliminary data.</text>
</comment>
<dbReference type="AlphaFoldDB" id="A0A4Y9Z6L8"/>
<evidence type="ECO:0000313" key="2">
    <source>
        <dbReference type="Proteomes" id="UP000298327"/>
    </source>
</evidence>
<evidence type="ECO:0000313" key="1">
    <source>
        <dbReference type="EMBL" id="TFY70172.1"/>
    </source>
</evidence>
<dbReference type="EMBL" id="SEOQ01000117">
    <property type="protein sequence ID" value="TFY70172.1"/>
    <property type="molecule type" value="Genomic_DNA"/>
</dbReference>
<keyword evidence="2" id="KW-1185">Reference proteome</keyword>
<organism evidence="1 2">
    <name type="scientific">Dentipellis fragilis</name>
    <dbReference type="NCBI Taxonomy" id="205917"/>
    <lineage>
        <taxon>Eukaryota</taxon>
        <taxon>Fungi</taxon>
        <taxon>Dikarya</taxon>
        <taxon>Basidiomycota</taxon>
        <taxon>Agaricomycotina</taxon>
        <taxon>Agaricomycetes</taxon>
        <taxon>Russulales</taxon>
        <taxon>Hericiaceae</taxon>
        <taxon>Dentipellis</taxon>
    </lineage>
</organism>
<accession>A0A4Y9Z6L8</accession>
<dbReference type="Proteomes" id="UP000298327">
    <property type="component" value="Unassembled WGS sequence"/>
</dbReference>